<protein>
    <recommendedName>
        <fullName evidence="9">Sin3 histone deacetylase corepressor complex component SDS3</fullName>
    </recommendedName>
</protein>
<evidence type="ECO:0000256" key="6">
    <source>
        <dbReference type="SAM" id="Coils"/>
    </source>
</evidence>
<dbReference type="Pfam" id="PF08598">
    <property type="entry name" value="Sds3"/>
    <property type="match status" value="1"/>
</dbReference>
<dbReference type="GO" id="GO:0010468">
    <property type="term" value="P:regulation of gene expression"/>
    <property type="evidence" value="ECO:0007669"/>
    <property type="project" value="UniProtKB-ARBA"/>
</dbReference>
<keyword evidence="5" id="KW-0539">Nucleus</keyword>
<organism evidence="7 8">
    <name type="scientific">Paralvinella palmiformis</name>
    <dbReference type="NCBI Taxonomy" id="53620"/>
    <lineage>
        <taxon>Eukaryota</taxon>
        <taxon>Metazoa</taxon>
        <taxon>Spiralia</taxon>
        <taxon>Lophotrochozoa</taxon>
        <taxon>Annelida</taxon>
        <taxon>Polychaeta</taxon>
        <taxon>Sedentaria</taxon>
        <taxon>Canalipalpata</taxon>
        <taxon>Terebellida</taxon>
        <taxon>Terebelliformia</taxon>
        <taxon>Alvinellidae</taxon>
        <taxon>Paralvinella</taxon>
    </lineage>
</organism>
<keyword evidence="3" id="KW-0805">Transcription regulation</keyword>
<evidence type="ECO:0000256" key="1">
    <source>
        <dbReference type="ARBA" id="ARBA00004123"/>
    </source>
</evidence>
<evidence type="ECO:0000313" key="8">
    <source>
        <dbReference type="Proteomes" id="UP001208570"/>
    </source>
</evidence>
<keyword evidence="2" id="KW-0678">Repressor</keyword>
<evidence type="ECO:0008006" key="9">
    <source>
        <dbReference type="Google" id="ProtNLM"/>
    </source>
</evidence>
<evidence type="ECO:0000313" key="7">
    <source>
        <dbReference type="EMBL" id="KAK2170329.1"/>
    </source>
</evidence>
<dbReference type="Proteomes" id="UP001208570">
    <property type="component" value="Unassembled WGS sequence"/>
</dbReference>
<accession>A0AAD9KER4</accession>
<evidence type="ECO:0000256" key="2">
    <source>
        <dbReference type="ARBA" id="ARBA00022491"/>
    </source>
</evidence>
<keyword evidence="4" id="KW-0804">Transcription</keyword>
<feature type="coiled-coil region" evidence="6">
    <location>
        <begin position="58"/>
        <end position="100"/>
    </location>
</feature>
<comment type="caution">
    <text evidence="7">The sequence shown here is derived from an EMBL/GenBank/DDBJ whole genome shotgun (WGS) entry which is preliminary data.</text>
</comment>
<reference evidence="7" key="1">
    <citation type="journal article" date="2023" name="Mol. Biol. Evol.">
        <title>Third-Generation Sequencing Reveals the Adaptive Role of the Epigenome in Three Deep-Sea Polychaetes.</title>
        <authorList>
            <person name="Perez M."/>
            <person name="Aroh O."/>
            <person name="Sun Y."/>
            <person name="Lan Y."/>
            <person name="Juniper S.K."/>
            <person name="Young C.R."/>
            <person name="Angers B."/>
            <person name="Qian P.Y."/>
        </authorList>
    </citation>
    <scope>NUCLEOTIDE SEQUENCE</scope>
    <source>
        <strain evidence="7">P08H-3</strain>
    </source>
</reference>
<dbReference type="PANTHER" id="PTHR21964">
    <property type="entry name" value="BREAST CANCER METASTASIS-SUPPRESSOR 1"/>
    <property type="match status" value="1"/>
</dbReference>
<keyword evidence="6" id="KW-0175">Coiled coil</keyword>
<evidence type="ECO:0000256" key="5">
    <source>
        <dbReference type="ARBA" id="ARBA00023242"/>
    </source>
</evidence>
<dbReference type="GO" id="GO:0005654">
    <property type="term" value="C:nucleoplasm"/>
    <property type="evidence" value="ECO:0007669"/>
    <property type="project" value="UniProtKB-ARBA"/>
</dbReference>
<dbReference type="SMART" id="SM01401">
    <property type="entry name" value="Sds3"/>
    <property type="match status" value="1"/>
</dbReference>
<dbReference type="InterPro" id="IPR013907">
    <property type="entry name" value="Sds3"/>
</dbReference>
<gene>
    <name evidence="7" type="ORF">LSH36_3g13039</name>
</gene>
<evidence type="ECO:0000256" key="3">
    <source>
        <dbReference type="ARBA" id="ARBA00023015"/>
    </source>
</evidence>
<dbReference type="AlphaFoldDB" id="A0AAD9KER4"/>
<sequence>MYQDKLAQLKKQLVQLKEGTLPEYMKKMRKIDQLYKERLRVNEIWLHYEMELVENEYIKEKKAAAKEFEEKKIDLKEQLILDLEEKKRQVESERNTMELTGDSMEVKAVMTRKLRRRPNDPLPIPEKRRKPSPDILFIILIVELRNRTVEPLLVSWLNYCLSEDEILDDLKIINKISGKPISKKPQITSLITSPASNDFPFDARIDDGKLYYDKKWFHRGQPVFLESKEAGKVSAVINCVGTQELWLRRTSDNGKLRVYVTQLQKGKYAIRRR</sequence>
<keyword evidence="8" id="KW-1185">Reference proteome</keyword>
<evidence type="ECO:0000256" key="4">
    <source>
        <dbReference type="ARBA" id="ARBA00023163"/>
    </source>
</evidence>
<comment type="subcellular location">
    <subcellularLocation>
        <location evidence="1">Nucleus</location>
    </subcellularLocation>
</comment>
<proteinExistence type="predicted"/>
<name>A0AAD9KER4_9ANNE</name>
<dbReference type="EMBL" id="JAODUP010000003">
    <property type="protein sequence ID" value="KAK2170329.1"/>
    <property type="molecule type" value="Genomic_DNA"/>
</dbReference>